<keyword evidence="1" id="KW-0378">Hydrolase</keyword>
<dbReference type="GO" id="GO:0006508">
    <property type="term" value="P:proteolysis"/>
    <property type="evidence" value="ECO:0007669"/>
    <property type="project" value="UniProtKB-KW"/>
</dbReference>
<dbReference type="PIRSF" id="PIRSF011575">
    <property type="entry name" value="YabG"/>
    <property type="match status" value="1"/>
</dbReference>
<dbReference type="InterPro" id="IPR008764">
    <property type="entry name" value="Peptidase_U57"/>
</dbReference>
<sequence length="269" mass="30366">MAKFLVGDIVTRRSYGGDLLFRVVNIIRDFDGAECYVLRGLSSRIEADSKADDLEKQDARTAYTRAYRELYQTKSSIECCGPSHRGFFSRLKKRPGRILHIDSAQDFMNQCIDFYEQSKINCYGKWVSEDRQPSVVRQYLRTYKPNILVLTGHDGLKKNAKNFKSLESYANSSYFINAVKIAREYEPDPDRLCIFAGACQSYYEAIMEAGANFASSPRRVLINALDPAIVAQKISITENSTVLEPRTVIELTITGSSGIGGKDTRGQYK</sequence>
<proteinExistence type="predicted"/>
<gene>
    <name evidence="1" type="primary">yabG_2</name>
    <name evidence="1" type="ORF">CLHUN_14410</name>
</gene>
<reference evidence="1 2" key="1">
    <citation type="submission" date="2017-03" db="EMBL/GenBank/DDBJ databases">
        <title>Genome sequence of Clostridium hungatei DSM 14427.</title>
        <authorList>
            <person name="Poehlein A."/>
            <person name="Daniel R."/>
        </authorList>
    </citation>
    <scope>NUCLEOTIDE SEQUENCE [LARGE SCALE GENOMIC DNA]</scope>
    <source>
        <strain evidence="1 2">DSM 14427</strain>
    </source>
</reference>
<keyword evidence="1" id="KW-0645">Protease</keyword>
<dbReference type="AlphaFoldDB" id="A0A1V4SNS4"/>
<keyword evidence="2" id="KW-1185">Reference proteome</keyword>
<organism evidence="1 2">
    <name type="scientific">Ruminiclostridium hungatei</name>
    <name type="common">Clostridium hungatei</name>
    <dbReference type="NCBI Taxonomy" id="48256"/>
    <lineage>
        <taxon>Bacteria</taxon>
        <taxon>Bacillati</taxon>
        <taxon>Bacillota</taxon>
        <taxon>Clostridia</taxon>
        <taxon>Eubacteriales</taxon>
        <taxon>Oscillospiraceae</taxon>
        <taxon>Ruminiclostridium</taxon>
    </lineage>
</organism>
<dbReference type="EC" id="3.4.-.-" evidence="1"/>
<evidence type="ECO:0000313" key="2">
    <source>
        <dbReference type="Proteomes" id="UP000191554"/>
    </source>
</evidence>
<protein>
    <submittedName>
        <fullName evidence="1">Sporulation-specific protease YabG</fullName>
        <ecNumber evidence="1">3.4.-.-</ecNumber>
    </submittedName>
</protein>
<evidence type="ECO:0000313" key="1">
    <source>
        <dbReference type="EMBL" id="OPX44887.1"/>
    </source>
</evidence>
<dbReference type="STRING" id="48256.CLHUN_14410"/>
<dbReference type="RefSeq" id="WP_080063881.1">
    <property type="nucleotide sequence ID" value="NZ_MZGX01000007.1"/>
</dbReference>
<dbReference type="Pfam" id="PF05582">
    <property type="entry name" value="Peptidase_U57"/>
    <property type="match status" value="1"/>
</dbReference>
<dbReference type="OrthoDB" id="9785306at2"/>
<dbReference type="EMBL" id="MZGX01000007">
    <property type="protein sequence ID" value="OPX44887.1"/>
    <property type="molecule type" value="Genomic_DNA"/>
</dbReference>
<comment type="caution">
    <text evidence="1">The sequence shown here is derived from an EMBL/GenBank/DDBJ whole genome shotgun (WGS) entry which is preliminary data.</text>
</comment>
<dbReference type="Proteomes" id="UP000191554">
    <property type="component" value="Unassembled WGS sequence"/>
</dbReference>
<dbReference type="GO" id="GO:0008233">
    <property type="term" value="F:peptidase activity"/>
    <property type="evidence" value="ECO:0007669"/>
    <property type="project" value="UniProtKB-KW"/>
</dbReference>
<name>A0A1V4SNS4_RUMHU</name>
<accession>A0A1V4SNS4</accession>